<gene>
    <name evidence="4" type="primary">pdxA2_1</name>
    <name evidence="4" type="ORF">Mame_01364</name>
</gene>
<dbReference type="PANTHER" id="PTHR30004">
    <property type="entry name" value="4-HYDROXYTHREONINE-4-PHOSPHATE DEHYDROGENASE"/>
    <property type="match status" value="1"/>
</dbReference>
<keyword evidence="3" id="KW-0520">NAD</keyword>
<dbReference type="EC" id="1.1.1.262" evidence="4"/>
<reference evidence="4 5" key="1">
    <citation type="submission" date="2017-03" db="EMBL/GenBank/DDBJ databases">
        <title>Foreign affairs: Plasmid Transfer between Roseobacters and Rhizobia.</title>
        <authorList>
            <person name="Bartling P."/>
            <person name="Bunk B."/>
            <person name="Overmann J."/>
            <person name="Brinkmann H."/>
            <person name="Petersen J."/>
        </authorList>
    </citation>
    <scope>NUCLEOTIDE SEQUENCE [LARGE SCALE GENOMIC DNA]</scope>
    <source>
        <strain evidence="4 5">MACL11</strain>
    </source>
</reference>
<dbReference type="PANTHER" id="PTHR30004:SF3">
    <property type="entry name" value="4-HYDROXYTHREONINE-4-PHOSPHATE DEHYDROGENASE 2-RELATED"/>
    <property type="match status" value="1"/>
</dbReference>
<dbReference type="InterPro" id="IPR005255">
    <property type="entry name" value="PdxA_fam"/>
</dbReference>
<dbReference type="KEGG" id="mmed:Mame_01364"/>
<sequence>MDAERQGGKRPLVALAMGDPAGISPELAARLAASERVRDAARLVVIGDRRVLEAGAAVAGLAAAIPEIAIEEIGNAVTGPALIDLGNLDPADITPGEASLAGGRFAVENFSLALRLAEAGRVDGVCYTPFNKKAMRHAHPGYDDESRFITELLDLDDGGIREFNVLEQIWNARVTSHIPLKDVSAALSEEVILREIARTENCLRLAGIEQPRMLVAGLNPHAGDGGSFGMEEIDIIGPAVATAKARGHDVDGPFPADTVFVKALKEGHHAVLTMYHDQGQIAMKLMGFDRGVTMLGGLAFPVCTPAHGTAYDIAGQGIASPLAAEEAMLLAARMAAPAATERKPQ</sequence>
<dbReference type="RefSeq" id="WP_018064980.1">
    <property type="nucleotide sequence ID" value="NZ_AQWH01000010.1"/>
</dbReference>
<dbReference type="STRING" id="1122214.Mame_01364"/>
<keyword evidence="2 4" id="KW-0560">Oxidoreductase</keyword>
<organism evidence="4 5">
    <name type="scientific">Martelella mediterranea DSM 17316</name>
    <dbReference type="NCBI Taxonomy" id="1122214"/>
    <lineage>
        <taxon>Bacteria</taxon>
        <taxon>Pseudomonadati</taxon>
        <taxon>Pseudomonadota</taxon>
        <taxon>Alphaproteobacteria</taxon>
        <taxon>Hyphomicrobiales</taxon>
        <taxon>Aurantimonadaceae</taxon>
        <taxon>Martelella</taxon>
    </lineage>
</organism>
<dbReference type="EMBL" id="CP020330">
    <property type="protein sequence ID" value="AQZ50726.1"/>
    <property type="molecule type" value="Genomic_DNA"/>
</dbReference>
<dbReference type="OrthoDB" id="9801783at2"/>
<dbReference type="GO" id="GO:0046872">
    <property type="term" value="F:metal ion binding"/>
    <property type="evidence" value="ECO:0007669"/>
    <property type="project" value="UniProtKB-KW"/>
</dbReference>
<evidence type="ECO:0000256" key="1">
    <source>
        <dbReference type="ARBA" id="ARBA00022723"/>
    </source>
</evidence>
<evidence type="ECO:0000256" key="3">
    <source>
        <dbReference type="ARBA" id="ARBA00023027"/>
    </source>
</evidence>
<evidence type="ECO:0000313" key="4">
    <source>
        <dbReference type="EMBL" id="AQZ50726.1"/>
    </source>
</evidence>
<evidence type="ECO:0000256" key="2">
    <source>
        <dbReference type="ARBA" id="ARBA00023002"/>
    </source>
</evidence>
<dbReference type="Proteomes" id="UP000191135">
    <property type="component" value="Chromosome"/>
</dbReference>
<evidence type="ECO:0000313" key="5">
    <source>
        <dbReference type="Proteomes" id="UP000191135"/>
    </source>
</evidence>
<dbReference type="Gene3D" id="3.40.718.10">
    <property type="entry name" value="Isopropylmalate Dehydrogenase"/>
    <property type="match status" value="1"/>
</dbReference>
<keyword evidence="5" id="KW-1185">Reference proteome</keyword>
<dbReference type="GO" id="GO:0050570">
    <property type="term" value="F:4-hydroxythreonine-4-phosphate dehydrogenase activity"/>
    <property type="evidence" value="ECO:0007669"/>
    <property type="project" value="UniProtKB-EC"/>
</dbReference>
<dbReference type="GO" id="GO:0051287">
    <property type="term" value="F:NAD binding"/>
    <property type="evidence" value="ECO:0007669"/>
    <property type="project" value="InterPro"/>
</dbReference>
<dbReference type="Pfam" id="PF04166">
    <property type="entry name" value="PdxA"/>
    <property type="match status" value="1"/>
</dbReference>
<keyword evidence="1" id="KW-0479">Metal-binding</keyword>
<protein>
    <submittedName>
        <fullName evidence="4">4-hydroxythreonine-4-phosphate dehydrogenase 2</fullName>
        <ecNumber evidence="4">1.1.1.262</ecNumber>
    </submittedName>
</protein>
<dbReference type="SUPFAM" id="SSF53659">
    <property type="entry name" value="Isocitrate/Isopropylmalate dehydrogenase-like"/>
    <property type="match status" value="1"/>
</dbReference>
<dbReference type="AlphaFoldDB" id="A0A1U9YZ43"/>
<proteinExistence type="predicted"/>
<name>A0A1U9YZ43_9HYPH</name>
<accession>A0A1U9YZ43</accession>
<dbReference type="eggNOG" id="COG1995">
    <property type="taxonomic scope" value="Bacteria"/>
</dbReference>